<feature type="region of interest" description="Disordered" evidence="3">
    <location>
        <begin position="946"/>
        <end position="978"/>
    </location>
</feature>
<feature type="domain" description="HTH luxR-type" evidence="4">
    <location>
        <begin position="889"/>
        <end position="954"/>
    </location>
</feature>
<dbReference type="InterPro" id="IPR041664">
    <property type="entry name" value="AAA_16"/>
</dbReference>
<dbReference type="Proteomes" id="UP000248889">
    <property type="component" value="Unassembled WGS sequence"/>
</dbReference>
<dbReference type="Pfam" id="PF00196">
    <property type="entry name" value="GerE"/>
    <property type="match status" value="1"/>
</dbReference>
<dbReference type="PANTHER" id="PTHR16305:SF35">
    <property type="entry name" value="TRANSCRIPTIONAL ACTIVATOR DOMAIN"/>
    <property type="match status" value="1"/>
</dbReference>
<dbReference type="Pfam" id="PF13191">
    <property type="entry name" value="AAA_16"/>
    <property type="match status" value="1"/>
</dbReference>
<accession>A0A2X0IK98</accession>
<dbReference type="InterPro" id="IPR016032">
    <property type="entry name" value="Sig_transdc_resp-reg_C-effctor"/>
</dbReference>
<dbReference type="PRINTS" id="PR00038">
    <property type="entry name" value="HTHLUXR"/>
</dbReference>
<keyword evidence="2" id="KW-0067">ATP-binding</keyword>
<keyword evidence="6" id="KW-1185">Reference proteome</keyword>
<dbReference type="GO" id="GO:0004016">
    <property type="term" value="F:adenylate cyclase activity"/>
    <property type="evidence" value="ECO:0007669"/>
    <property type="project" value="TreeGrafter"/>
</dbReference>
<protein>
    <submittedName>
        <fullName evidence="5">Helix-turn-helix transcriptional regulator</fullName>
    </submittedName>
</protein>
<dbReference type="InterPro" id="IPR027417">
    <property type="entry name" value="P-loop_NTPase"/>
</dbReference>
<dbReference type="OrthoDB" id="3178131at2"/>
<evidence type="ECO:0000256" key="2">
    <source>
        <dbReference type="ARBA" id="ARBA00022840"/>
    </source>
</evidence>
<dbReference type="RefSeq" id="WP_111500842.1">
    <property type="nucleotide sequence ID" value="NZ_QKYN01000040.1"/>
</dbReference>
<dbReference type="PANTHER" id="PTHR16305">
    <property type="entry name" value="TESTICULAR SOLUBLE ADENYLYL CYCLASE"/>
    <property type="match status" value="1"/>
</dbReference>
<dbReference type="SUPFAM" id="SSF46894">
    <property type="entry name" value="C-terminal effector domain of the bipartite response regulators"/>
    <property type="match status" value="1"/>
</dbReference>
<dbReference type="PROSITE" id="PS50043">
    <property type="entry name" value="HTH_LUXR_2"/>
    <property type="match status" value="1"/>
</dbReference>
<dbReference type="GO" id="GO:0005737">
    <property type="term" value="C:cytoplasm"/>
    <property type="evidence" value="ECO:0007669"/>
    <property type="project" value="TreeGrafter"/>
</dbReference>
<sequence>MTSTCKHLGDGPLCEREDALRLVALEARRARAGSGRLVLLRGATGTGRSALLETVAANGAAQGLRVLRARCSAERSDTAFGALRHLLDLERTTTTALTATTRTDGADGRAADAPGAGARMHAPGIADRLWRLLRDRAAEAPLLLAVDDVHLADAASRRFLTEAARRLDTLPLLIVATERGQYDIATPVPGLAHTLSPTLVRSHVLAPLSRRAAEAMVRDHLGEQTTDARVDGCLRASAGNPLLLRALLEDLSAGPVEGPAPAAFPERCADLYPGAYPAAVAWWLESAGPETAAVARALADLTQVGLAGGLEDASGDVDLVARVAGADPARAAGWMTAMVRLGLLREDGERGAVRFAHPLLGDAVLDGWRPADRQAAHHQAAAFRQRRGDPAEAVAAHLLRTPAAGAGWAVDSLRDAAASAVRTGRTSDAVALLRRALEEPVSRARRAEVLTELGSLELASLCGTGIPRLTEALRLREEPRERAQATVALGLALARRGDAHAGVALLHDLDADGTLADHPVLTRTVRLASALLSDHDQEVRRQVYEELRETAERAPSRIGAAERALLVRHDATAGLVSAEEAMRRVRALLSSGEEAPLMPYLLGTAAAVAQWADELDEAERLVRQSMTAFRLPALHPMHQSLRNTQWDITAARGGHARLLAEFERRDGAPHRPGNLTAHVLLALVATGRAAEAERLAAAVDVQDAHDTWELNRFLYARGVVRAASGRLQAAVDDFLESGRRQQTRDVLSPVVTPWRSAAAECLLLLGSPETALPLAEEEYRLAAVWGTPRVLGRALRVLGAAANGRRGLELTARAVETLRGAGGQPGLTSELAAALIAQGRRLTTAGQRLQARALLREAAAVAEREGAVRLLDQAEQALRTGSPRLRSTRHSGVDALTESELRIARLAADGRTNTEIAALLHLARRTVETHLTSTYRKLNIRGRSELPTALDAAPPSRLTLRTVPAPPATPAAPRADAG</sequence>
<evidence type="ECO:0000256" key="1">
    <source>
        <dbReference type="ARBA" id="ARBA00022741"/>
    </source>
</evidence>
<comment type="caution">
    <text evidence="5">The sequence shown here is derived from an EMBL/GenBank/DDBJ whole genome shotgun (WGS) entry which is preliminary data.</text>
</comment>
<dbReference type="CDD" id="cd06170">
    <property type="entry name" value="LuxR_C_like"/>
    <property type="match status" value="1"/>
</dbReference>
<organism evidence="5 6">
    <name type="scientific">Streptacidiphilus pinicola</name>
    <dbReference type="NCBI Taxonomy" id="2219663"/>
    <lineage>
        <taxon>Bacteria</taxon>
        <taxon>Bacillati</taxon>
        <taxon>Actinomycetota</taxon>
        <taxon>Actinomycetes</taxon>
        <taxon>Kitasatosporales</taxon>
        <taxon>Streptomycetaceae</taxon>
        <taxon>Streptacidiphilus</taxon>
    </lineage>
</organism>
<proteinExistence type="predicted"/>
<evidence type="ECO:0000259" key="4">
    <source>
        <dbReference type="PROSITE" id="PS50043"/>
    </source>
</evidence>
<dbReference type="AlphaFoldDB" id="A0A2X0IK98"/>
<evidence type="ECO:0000313" key="5">
    <source>
        <dbReference type="EMBL" id="RAG85574.1"/>
    </source>
</evidence>
<dbReference type="InterPro" id="IPR000792">
    <property type="entry name" value="Tscrpt_reg_LuxR_C"/>
</dbReference>
<keyword evidence="1" id="KW-0547">Nucleotide-binding</keyword>
<dbReference type="EMBL" id="QKYN01000040">
    <property type="protein sequence ID" value="RAG85574.1"/>
    <property type="molecule type" value="Genomic_DNA"/>
</dbReference>
<dbReference type="GO" id="GO:0006355">
    <property type="term" value="P:regulation of DNA-templated transcription"/>
    <property type="evidence" value="ECO:0007669"/>
    <property type="project" value="InterPro"/>
</dbReference>
<dbReference type="SMART" id="SM00421">
    <property type="entry name" value="HTH_LUXR"/>
    <property type="match status" value="1"/>
</dbReference>
<reference evidence="5 6" key="1">
    <citation type="submission" date="2018-06" db="EMBL/GenBank/DDBJ databases">
        <title>Streptacidiphilus pinicola sp. nov., isolated from pine grove soil.</title>
        <authorList>
            <person name="Roh S.G."/>
            <person name="Park S."/>
            <person name="Kim M.-K."/>
            <person name="Yun B.-R."/>
            <person name="Park J."/>
            <person name="Kim M.J."/>
            <person name="Kim Y.S."/>
            <person name="Kim S.B."/>
        </authorList>
    </citation>
    <scope>NUCLEOTIDE SEQUENCE [LARGE SCALE GENOMIC DNA]</scope>
    <source>
        <strain evidence="5 6">MMS16-CNU450</strain>
    </source>
</reference>
<evidence type="ECO:0000313" key="6">
    <source>
        <dbReference type="Proteomes" id="UP000248889"/>
    </source>
</evidence>
<dbReference type="Gene3D" id="1.10.10.10">
    <property type="entry name" value="Winged helix-like DNA-binding domain superfamily/Winged helix DNA-binding domain"/>
    <property type="match status" value="1"/>
</dbReference>
<name>A0A2X0IK98_9ACTN</name>
<dbReference type="InterPro" id="IPR036388">
    <property type="entry name" value="WH-like_DNA-bd_sf"/>
</dbReference>
<evidence type="ECO:0000256" key="3">
    <source>
        <dbReference type="SAM" id="MobiDB-lite"/>
    </source>
</evidence>
<dbReference type="GO" id="GO:0005524">
    <property type="term" value="F:ATP binding"/>
    <property type="evidence" value="ECO:0007669"/>
    <property type="project" value="UniProtKB-KW"/>
</dbReference>
<dbReference type="SUPFAM" id="SSF52540">
    <property type="entry name" value="P-loop containing nucleoside triphosphate hydrolases"/>
    <property type="match status" value="1"/>
</dbReference>
<dbReference type="GO" id="GO:0003677">
    <property type="term" value="F:DNA binding"/>
    <property type="evidence" value="ECO:0007669"/>
    <property type="project" value="InterPro"/>
</dbReference>
<dbReference type="PROSITE" id="PS00622">
    <property type="entry name" value="HTH_LUXR_1"/>
    <property type="match status" value="1"/>
</dbReference>
<gene>
    <name evidence="5" type="ORF">DN069_11025</name>
</gene>